<keyword evidence="1" id="KW-0472">Membrane</keyword>
<feature type="transmembrane region" description="Helical" evidence="1">
    <location>
        <begin position="129"/>
        <end position="153"/>
    </location>
</feature>
<name>A0A166EFI1_9AGAM</name>
<protein>
    <recommendedName>
        <fullName evidence="4">G-protein coupled receptors family 1 profile domain-containing protein</fullName>
    </recommendedName>
</protein>
<dbReference type="EMBL" id="KV428044">
    <property type="protein sequence ID" value="KZT39535.1"/>
    <property type="molecule type" value="Genomic_DNA"/>
</dbReference>
<feature type="transmembrane region" description="Helical" evidence="1">
    <location>
        <begin position="101"/>
        <end position="122"/>
    </location>
</feature>
<feature type="transmembrane region" description="Helical" evidence="1">
    <location>
        <begin position="261"/>
        <end position="278"/>
    </location>
</feature>
<dbReference type="AlphaFoldDB" id="A0A166EFI1"/>
<dbReference type="Proteomes" id="UP000076798">
    <property type="component" value="Unassembled WGS sequence"/>
</dbReference>
<gene>
    <name evidence="2" type="ORF">SISSUDRAFT_1127932</name>
</gene>
<evidence type="ECO:0000313" key="3">
    <source>
        <dbReference type="Proteomes" id="UP000076798"/>
    </source>
</evidence>
<feature type="transmembrane region" description="Helical" evidence="1">
    <location>
        <begin position="230"/>
        <end position="249"/>
    </location>
</feature>
<dbReference type="STRING" id="1314776.A0A166EFI1"/>
<feature type="transmembrane region" description="Helical" evidence="1">
    <location>
        <begin position="53"/>
        <end position="75"/>
    </location>
</feature>
<reference evidence="2 3" key="1">
    <citation type="journal article" date="2016" name="Mol. Biol. Evol.">
        <title>Comparative Genomics of Early-Diverging Mushroom-Forming Fungi Provides Insights into the Origins of Lignocellulose Decay Capabilities.</title>
        <authorList>
            <person name="Nagy L.G."/>
            <person name="Riley R."/>
            <person name="Tritt A."/>
            <person name="Adam C."/>
            <person name="Daum C."/>
            <person name="Floudas D."/>
            <person name="Sun H."/>
            <person name="Yadav J.S."/>
            <person name="Pangilinan J."/>
            <person name="Larsson K.H."/>
            <person name="Matsuura K."/>
            <person name="Barry K."/>
            <person name="Labutti K."/>
            <person name="Kuo R."/>
            <person name="Ohm R.A."/>
            <person name="Bhattacharya S.S."/>
            <person name="Shirouzu T."/>
            <person name="Yoshinaga Y."/>
            <person name="Martin F.M."/>
            <person name="Grigoriev I.V."/>
            <person name="Hibbett D.S."/>
        </authorList>
    </citation>
    <scope>NUCLEOTIDE SEQUENCE [LARGE SCALE GENOMIC DNA]</scope>
    <source>
        <strain evidence="2 3">HHB10207 ss-3</strain>
    </source>
</reference>
<dbReference type="OrthoDB" id="3232296at2759"/>
<keyword evidence="3" id="KW-1185">Reference proteome</keyword>
<evidence type="ECO:0008006" key="4">
    <source>
        <dbReference type="Google" id="ProtNLM"/>
    </source>
</evidence>
<accession>A0A166EFI1</accession>
<sequence>MSVEDTTLDLGRHPRSLQLIWFGFLIAGQLGLFALLVTVFWVRGRPEHKRLPLAGVINVKIITFLNTFVYLLLFYSGDYMNVQPPLTICLVQASLKHGFDAAFLCAIFLFVLEASLVTIFLIQECFFATVLIVAIPYLTFMVVTVAVAVAGGVQPRDVIRVEHAFYCSLNDHILGLIIQVHLTILVGGTFVMQAFLIRSFLSRRRTYGRLITELACEQEGVAQSLTVSQFVRMSIFIALEFVWALLAVLDMIPHTDVMAGDRVPCIVAIIPLCVFLIFGTQRDILNAWCFWKWRSRGQVRDEAQSCDFEQVGDRTEILEQADQGDVGVGSEFCLIKKCQADSDQG</sequence>
<feature type="transmembrane region" description="Helical" evidence="1">
    <location>
        <begin position="173"/>
        <end position="197"/>
    </location>
</feature>
<keyword evidence="1" id="KW-0812">Transmembrane</keyword>
<evidence type="ECO:0000313" key="2">
    <source>
        <dbReference type="EMBL" id="KZT39535.1"/>
    </source>
</evidence>
<evidence type="ECO:0000256" key="1">
    <source>
        <dbReference type="SAM" id="Phobius"/>
    </source>
</evidence>
<feature type="transmembrane region" description="Helical" evidence="1">
    <location>
        <begin position="20"/>
        <end position="41"/>
    </location>
</feature>
<proteinExistence type="predicted"/>
<keyword evidence="1" id="KW-1133">Transmembrane helix</keyword>
<organism evidence="2 3">
    <name type="scientific">Sistotremastrum suecicum HHB10207 ss-3</name>
    <dbReference type="NCBI Taxonomy" id="1314776"/>
    <lineage>
        <taxon>Eukaryota</taxon>
        <taxon>Fungi</taxon>
        <taxon>Dikarya</taxon>
        <taxon>Basidiomycota</taxon>
        <taxon>Agaricomycotina</taxon>
        <taxon>Agaricomycetes</taxon>
        <taxon>Sistotremastrales</taxon>
        <taxon>Sistotremastraceae</taxon>
        <taxon>Sistotremastrum</taxon>
    </lineage>
</organism>